<keyword evidence="3" id="KW-1185">Reference proteome</keyword>
<name>A0AAN9L3C6_CANGL</name>
<comment type="caution">
    <text evidence="2">The sequence shown here is derived from an EMBL/GenBank/DDBJ whole genome shotgun (WGS) entry which is preliminary data.</text>
</comment>
<sequence length="315" mass="36249">MYHSNSPKSRPKGIDQILISHSPRIVNDWDSIIRCISNPSFEFKNTNSTLKSKQKVCELILRLLDEEDLFRSLRGFSEGGRFLLSFFLEATGITGSGEQFSQLETPIQESRRRKRRPNEFWLKEEESLIFTSSISRFIFLHIVRYDSVGRRISSIVDHRLHVFIAGDLLSMHALEGYRAYRRRHVQKIEADVGFAGSCCDFIHTGAPFIITTSGINDNADLGPPSLVLAYNACSKSEDALKTPMRPFCSNQDEKANTKRAQKVQRTSHEAEKIFWSYKEKSARPISLHMPRLRSLYSYTLRRSKHPDQDFISDLL</sequence>
<feature type="region of interest" description="Disordered" evidence="1">
    <location>
        <begin position="244"/>
        <end position="264"/>
    </location>
</feature>
<proteinExistence type="predicted"/>
<reference evidence="2 3" key="1">
    <citation type="submission" date="2024-01" db="EMBL/GenBank/DDBJ databases">
        <title>The genomes of 5 underutilized Papilionoideae crops provide insights into root nodulation and disease resistanc.</title>
        <authorList>
            <person name="Jiang F."/>
        </authorList>
    </citation>
    <scope>NUCLEOTIDE SEQUENCE [LARGE SCALE GENOMIC DNA]</scope>
    <source>
        <strain evidence="2">LVBAO_FW01</strain>
        <tissue evidence="2">Leaves</tissue>
    </source>
</reference>
<gene>
    <name evidence="2" type="ORF">VNO77_22593</name>
</gene>
<dbReference type="EMBL" id="JAYMYQ010000005">
    <property type="protein sequence ID" value="KAK7328484.1"/>
    <property type="molecule type" value="Genomic_DNA"/>
</dbReference>
<evidence type="ECO:0000313" key="3">
    <source>
        <dbReference type="Proteomes" id="UP001367508"/>
    </source>
</evidence>
<protein>
    <submittedName>
        <fullName evidence="2">Uncharacterized protein</fullName>
    </submittedName>
</protein>
<organism evidence="2 3">
    <name type="scientific">Canavalia gladiata</name>
    <name type="common">Sword bean</name>
    <name type="synonym">Dolichos gladiatus</name>
    <dbReference type="NCBI Taxonomy" id="3824"/>
    <lineage>
        <taxon>Eukaryota</taxon>
        <taxon>Viridiplantae</taxon>
        <taxon>Streptophyta</taxon>
        <taxon>Embryophyta</taxon>
        <taxon>Tracheophyta</taxon>
        <taxon>Spermatophyta</taxon>
        <taxon>Magnoliopsida</taxon>
        <taxon>eudicotyledons</taxon>
        <taxon>Gunneridae</taxon>
        <taxon>Pentapetalae</taxon>
        <taxon>rosids</taxon>
        <taxon>fabids</taxon>
        <taxon>Fabales</taxon>
        <taxon>Fabaceae</taxon>
        <taxon>Papilionoideae</taxon>
        <taxon>50 kb inversion clade</taxon>
        <taxon>NPAAA clade</taxon>
        <taxon>indigoferoid/millettioid clade</taxon>
        <taxon>Phaseoleae</taxon>
        <taxon>Canavalia</taxon>
    </lineage>
</organism>
<evidence type="ECO:0000256" key="1">
    <source>
        <dbReference type="SAM" id="MobiDB-lite"/>
    </source>
</evidence>
<evidence type="ECO:0000313" key="2">
    <source>
        <dbReference type="EMBL" id="KAK7328484.1"/>
    </source>
</evidence>
<accession>A0AAN9L3C6</accession>
<dbReference type="AlphaFoldDB" id="A0AAN9L3C6"/>
<dbReference type="Proteomes" id="UP001367508">
    <property type="component" value="Unassembled WGS sequence"/>
</dbReference>